<evidence type="ECO:0000256" key="3">
    <source>
        <dbReference type="ARBA" id="ARBA00022475"/>
    </source>
</evidence>
<dbReference type="GO" id="GO:0005886">
    <property type="term" value="C:plasma membrane"/>
    <property type="evidence" value="ECO:0007669"/>
    <property type="project" value="UniProtKB-SubCell"/>
</dbReference>
<organism evidence="11 12">
    <name type="scientific">Xanthomonas campestris pv. phaseoli</name>
    <dbReference type="NCBI Taxonomy" id="317013"/>
    <lineage>
        <taxon>Bacteria</taxon>
        <taxon>Pseudomonadati</taxon>
        <taxon>Pseudomonadota</taxon>
        <taxon>Gammaproteobacteria</taxon>
        <taxon>Lysobacterales</taxon>
        <taxon>Lysobacteraceae</taxon>
        <taxon>Xanthomonas</taxon>
    </lineage>
</organism>
<gene>
    <name evidence="9 11" type="primary">kdgT</name>
    <name evidence="10" type="ORF">XAP6984_560005</name>
    <name evidence="11" type="ORF">XAP7430_520005</name>
</gene>
<keyword evidence="7 9" id="KW-1133">Transmembrane helix</keyword>
<dbReference type="Proteomes" id="UP000234166">
    <property type="component" value="Unassembled WGS sequence"/>
</dbReference>
<keyword evidence="3 9" id="KW-1003">Cell membrane</keyword>
<sequence length="362" mass="36733">MAAAAVMTGVFVCGCVRSRRDLHARRCLRDAASLARGDALTGTQMRIKATVERLPGGMMLVPLLLGALCHTLWPQAGSTLGSFSNGLISGTVPILAVWFFCMGASIQLRASGRVLRRSGSLVLTKIAVAWLIAMLCAPLLPIGGVPSGPLAGLSVLALVAAMDMTNGGLYAALMQQYGSSEDAGAVVLMSLESGPLISMLILGASGLASFDPRLFVGAVLPLLLGFALGNLDAELRQFFAQATKTMVPFFGFALGNTLDLSTIARTGASGVLLGVAVIVITGLPLLLADRWIGGGNGTAGVAASSTAGAAVATPALIAGMAPQFASAAPAATALVASAVIVTSLLVPLLTAWHALRRVARSG</sequence>
<dbReference type="NCBIfam" id="TIGR00793">
    <property type="entry name" value="kdgT"/>
    <property type="match status" value="1"/>
</dbReference>
<comment type="caution">
    <text evidence="9">Lacks conserved residue(s) required for the propagation of feature annotation.</text>
</comment>
<keyword evidence="5 9" id="KW-0812">Transmembrane</keyword>
<evidence type="ECO:0000256" key="2">
    <source>
        <dbReference type="ARBA" id="ARBA00022448"/>
    </source>
</evidence>
<keyword evidence="6 9" id="KW-0769">Symport</keyword>
<comment type="function">
    <text evidence="9">Catalyzes the proton-dependent uptake of 2-keto-3-deoxygluconate (KDG) into the cell.</text>
</comment>
<evidence type="ECO:0000256" key="7">
    <source>
        <dbReference type="ARBA" id="ARBA00022989"/>
    </source>
</evidence>
<dbReference type="EMBL" id="OCYS01000108">
    <property type="protein sequence ID" value="SON90958.1"/>
    <property type="molecule type" value="Genomic_DNA"/>
</dbReference>
<evidence type="ECO:0000256" key="6">
    <source>
        <dbReference type="ARBA" id="ARBA00022847"/>
    </source>
</evidence>
<protein>
    <recommendedName>
        <fullName evidence="9">2-keto-3-deoxygluconate permease</fullName>
        <shortName evidence="9">KDG permease</shortName>
    </recommendedName>
</protein>
<comment type="catalytic activity">
    <reaction evidence="9">
        <text>2-dehydro-3-deoxy-D-gluconate(in) + H(+)(in) = 2-dehydro-3-deoxy-D-gluconate(out) + H(+)(out)</text>
        <dbReference type="Rhea" id="RHEA:29943"/>
        <dbReference type="ChEBI" id="CHEBI:15378"/>
        <dbReference type="ChEBI" id="CHEBI:57990"/>
    </reaction>
</comment>
<evidence type="ECO:0000256" key="4">
    <source>
        <dbReference type="ARBA" id="ARBA00022597"/>
    </source>
</evidence>
<feature type="transmembrane region" description="Helical" evidence="9">
    <location>
        <begin position="300"/>
        <end position="321"/>
    </location>
</feature>
<proteinExistence type="inferred from homology"/>
<evidence type="ECO:0000256" key="1">
    <source>
        <dbReference type="ARBA" id="ARBA00006430"/>
    </source>
</evidence>
<dbReference type="HAMAP" id="MF_00070">
    <property type="entry name" value="KdgT"/>
    <property type="match status" value="1"/>
</dbReference>
<accession>A0AB38E326</accession>
<feature type="transmembrane region" description="Helical" evidence="9">
    <location>
        <begin position="54"/>
        <end position="73"/>
    </location>
</feature>
<keyword evidence="13" id="KW-1185">Reference proteome</keyword>
<reference evidence="12 13" key="1">
    <citation type="submission" date="2017-10" db="EMBL/GenBank/DDBJ databases">
        <authorList>
            <person name="Regsiter A."/>
            <person name="William W."/>
        </authorList>
    </citation>
    <scope>NUCLEOTIDE SEQUENCE [LARGE SCALE GENOMIC DNA]</scope>
    <source>
        <strain evidence="10 13">CFBP6984</strain>
        <strain evidence="11 12">CFBP7430</strain>
    </source>
</reference>
<dbReference type="InterPro" id="IPR004684">
    <property type="entry name" value="2keto-3dGluconate_permease"/>
</dbReference>
<comment type="subcellular location">
    <subcellularLocation>
        <location evidence="9">Cell membrane</location>
        <topology evidence="9">Multi-pass membrane protein</topology>
    </subcellularLocation>
</comment>
<feature type="transmembrane region" description="Helical" evidence="9">
    <location>
        <begin position="185"/>
        <end position="208"/>
    </location>
</feature>
<evidence type="ECO:0000313" key="13">
    <source>
        <dbReference type="Proteomes" id="UP000234181"/>
    </source>
</evidence>
<comment type="similarity">
    <text evidence="1 9">Belongs to the KdgT transporter family.</text>
</comment>
<evidence type="ECO:0000256" key="9">
    <source>
        <dbReference type="HAMAP-Rule" id="MF_00070"/>
    </source>
</evidence>
<dbReference type="Proteomes" id="UP000234181">
    <property type="component" value="Unassembled WGS sequence"/>
</dbReference>
<dbReference type="GO" id="GO:0015649">
    <property type="term" value="F:2-keto-3-deoxygluconate:proton symporter activity"/>
    <property type="evidence" value="ECO:0007669"/>
    <property type="project" value="UniProtKB-UniRule"/>
</dbReference>
<evidence type="ECO:0000313" key="11">
    <source>
        <dbReference type="EMBL" id="SON90958.1"/>
    </source>
</evidence>
<keyword evidence="4 9" id="KW-0762">Sugar transport</keyword>
<evidence type="ECO:0000256" key="5">
    <source>
        <dbReference type="ARBA" id="ARBA00022692"/>
    </source>
</evidence>
<dbReference type="AlphaFoldDB" id="A0AB38E326"/>
<evidence type="ECO:0000313" key="10">
    <source>
        <dbReference type="EMBL" id="SON83999.1"/>
    </source>
</evidence>
<keyword evidence="2 9" id="KW-0813">Transport</keyword>
<comment type="caution">
    <text evidence="11">The sequence shown here is derived from an EMBL/GenBank/DDBJ whole genome shotgun (WGS) entry which is preliminary data.</text>
</comment>
<feature type="transmembrane region" description="Helical" evidence="9">
    <location>
        <begin position="333"/>
        <end position="355"/>
    </location>
</feature>
<feature type="transmembrane region" description="Helical" evidence="9">
    <location>
        <begin position="270"/>
        <end position="288"/>
    </location>
</feature>
<keyword evidence="8 9" id="KW-0472">Membrane</keyword>
<feature type="transmembrane region" description="Helical" evidence="9">
    <location>
        <begin position="79"/>
        <end position="101"/>
    </location>
</feature>
<dbReference type="Pfam" id="PF03812">
    <property type="entry name" value="KdgT"/>
    <property type="match status" value="1"/>
</dbReference>
<feature type="transmembrane region" description="Helical" evidence="9">
    <location>
        <begin position="122"/>
        <end position="144"/>
    </location>
</feature>
<evidence type="ECO:0000256" key="8">
    <source>
        <dbReference type="ARBA" id="ARBA00023136"/>
    </source>
</evidence>
<dbReference type="InterPro" id="IPR018395">
    <property type="entry name" value="2keto-3dGluconate_permease_sub"/>
</dbReference>
<feature type="transmembrane region" description="Helical" evidence="9">
    <location>
        <begin position="150"/>
        <end position="173"/>
    </location>
</feature>
<dbReference type="EMBL" id="OCYT01000113">
    <property type="protein sequence ID" value="SON83999.1"/>
    <property type="molecule type" value="Genomic_DNA"/>
</dbReference>
<evidence type="ECO:0000313" key="12">
    <source>
        <dbReference type="Proteomes" id="UP000234166"/>
    </source>
</evidence>
<name>A0AB38E326_XANCH</name>
<feature type="transmembrane region" description="Helical" evidence="9">
    <location>
        <begin position="214"/>
        <end position="233"/>
    </location>
</feature>